<feature type="compositionally biased region" description="Basic and acidic residues" evidence="15">
    <location>
        <begin position="232"/>
        <end position="246"/>
    </location>
</feature>
<feature type="transmembrane region" description="Helical" evidence="14">
    <location>
        <begin position="1112"/>
        <end position="1129"/>
    </location>
</feature>
<feature type="region of interest" description="Disordered" evidence="15">
    <location>
        <begin position="269"/>
        <end position="364"/>
    </location>
</feature>
<dbReference type="PROSITE" id="PS50268">
    <property type="entry name" value="CADHERIN_2"/>
    <property type="match status" value="12"/>
</dbReference>
<feature type="compositionally biased region" description="Polar residues" evidence="15">
    <location>
        <begin position="1829"/>
        <end position="1839"/>
    </location>
</feature>
<keyword evidence="6" id="KW-0732">Signal</keyword>
<feature type="transmembrane region" description="Helical" evidence="14">
    <location>
        <begin position="59"/>
        <end position="79"/>
    </location>
</feature>
<keyword evidence="11 14" id="KW-0472">Membrane</keyword>
<feature type="compositionally biased region" description="Low complexity" evidence="15">
    <location>
        <begin position="528"/>
        <end position="541"/>
    </location>
</feature>
<dbReference type="GO" id="GO:0007156">
    <property type="term" value="P:homophilic cell adhesion via plasma membrane adhesion molecules"/>
    <property type="evidence" value="ECO:0007669"/>
    <property type="project" value="InterPro"/>
</dbReference>
<dbReference type="Gene3D" id="2.60.40.60">
    <property type="entry name" value="Cadherins"/>
    <property type="match status" value="13"/>
</dbReference>
<evidence type="ECO:0000256" key="5">
    <source>
        <dbReference type="ARBA" id="ARBA00022692"/>
    </source>
</evidence>
<dbReference type="SUPFAM" id="SSF49313">
    <property type="entry name" value="Cadherin-like"/>
    <property type="match status" value="12"/>
</dbReference>
<dbReference type="PRINTS" id="PR00205">
    <property type="entry name" value="CADHERIN"/>
</dbReference>
<keyword evidence="4" id="KW-0245">EGF-like domain</keyword>
<feature type="compositionally biased region" description="Polar residues" evidence="15">
    <location>
        <begin position="328"/>
        <end position="337"/>
    </location>
</feature>
<evidence type="ECO:0000256" key="6">
    <source>
        <dbReference type="ARBA" id="ARBA00022729"/>
    </source>
</evidence>
<evidence type="ECO:0000256" key="3">
    <source>
        <dbReference type="ARBA" id="ARBA00010170"/>
    </source>
</evidence>
<dbReference type="FunFam" id="2.60.40.60:FF:000124">
    <property type="entry name" value="Cadherin-related family member 1"/>
    <property type="match status" value="1"/>
</dbReference>
<evidence type="ECO:0000256" key="13">
    <source>
        <dbReference type="ARBA" id="ARBA00023180"/>
    </source>
</evidence>
<feature type="compositionally biased region" description="Basic and acidic residues" evidence="15">
    <location>
        <begin position="277"/>
        <end position="295"/>
    </location>
</feature>
<name>A0A7R8HBB9_LEPSM</name>
<dbReference type="InterPro" id="IPR020894">
    <property type="entry name" value="Cadherin_CS"/>
</dbReference>
<dbReference type="GO" id="GO:0005783">
    <property type="term" value="C:endoplasmic reticulum"/>
    <property type="evidence" value="ECO:0007669"/>
    <property type="project" value="TreeGrafter"/>
</dbReference>
<dbReference type="PANTHER" id="PTHR12372:SF7">
    <property type="entry name" value="PROTEIN PECANEX"/>
    <property type="match status" value="1"/>
</dbReference>
<keyword evidence="17" id="KW-1185">Reference proteome</keyword>
<comment type="similarity">
    <text evidence="3 14">Belongs to the pecanex family.</text>
</comment>
<dbReference type="CDD" id="cd11304">
    <property type="entry name" value="Cadherin_repeat"/>
    <property type="match status" value="9"/>
</dbReference>
<dbReference type="PROSITE" id="PS00232">
    <property type="entry name" value="CADHERIN_1"/>
    <property type="match status" value="6"/>
</dbReference>
<dbReference type="FunFam" id="2.60.40.60:FF:000092">
    <property type="entry name" value="Protocadherin 8"/>
    <property type="match status" value="1"/>
</dbReference>
<feature type="compositionally biased region" description="Low complexity" evidence="15">
    <location>
        <begin position="1856"/>
        <end position="1867"/>
    </location>
</feature>
<dbReference type="InterPro" id="IPR002126">
    <property type="entry name" value="Cadherin-like_dom"/>
</dbReference>
<keyword evidence="12" id="KW-1015">Disulfide bond</keyword>
<dbReference type="GO" id="GO:0048589">
    <property type="term" value="P:developmental growth"/>
    <property type="evidence" value="ECO:0007669"/>
    <property type="project" value="UniProtKB-ARBA"/>
</dbReference>
<feature type="region of interest" description="Disordered" evidence="15">
    <location>
        <begin position="416"/>
        <end position="438"/>
    </location>
</feature>
<keyword evidence="9" id="KW-0130">Cell adhesion</keyword>
<evidence type="ECO:0000313" key="17">
    <source>
        <dbReference type="Proteomes" id="UP000675881"/>
    </source>
</evidence>
<dbReference type="EMBL" id="HG994586">
    <property type="protein sequence ID" value="CAF2991769.1"/>
    <property type="molecule type" value="Genomic_DNA"/>
</dbReference>
<feature type="compositionally biased region" description="Polar residues" evidence="15">
    <location>
        <begin position="296"/>
        <end position="320"/>
    </location>
</feature>
<feature type="region of interest" description="Disordered" evidence="15">
    <location>
        <begin position="1829"/>
        <end position="1867"/>
    </location>
</feature>
<dbReference type="GO" id="GO:0005509">
    <property type="term" value="F:calcium ion binding"/>
    <property type="evidence" value="ECO:0007669"/>
    <property type="project" value="UniProtKB-UniRule"/>
</dbReference>
<evidence type="ECO:0000256" key="7">
    <source>
        <dbReference type="ARBA" id="ARBA00022737"/>
    </source>
</evidence>
<feature type="transmembrane region" description="Helical" evidence="14">
    <location>
        <begin position="1135"/>
        <end position="1156"/>
    </location>
</feature>
<accession>A0A7R8HBB9</accession>
<dbReference type="Proteomes" id="UP000675881">
    <property type="component" value="Chromosome 7"/>
</dbReference>
<keyword evidence="8" id="KW-0106">Calcium</keyword>
<feature type="compositionally biased region" description="Low complexity" evidence="15">
    <location>
        <begin position="552"/>
        <end position="583"/>
    </location>
</feature>
<evidence type="ECO:0000256" key="11">
    <source>
        <dbReference type="ARBA" id="ARBA00023136"/>
    </source>
</evidence>
<keyword evidence="7" id="KW-0677">Repeat</keyword>
<evidence type="ECO:0000256" key="9">
    <source>
        <dbReference type="ARBA" id="ARBA00022889"/>
    </source>
</evidence>
<comment type="subcellular location">
    <subcellularLocation>
        <location evidence="1 14">Membrane</location>
        <topology evidence="1 14">Multi-pass membrane protein</topology>
    </subcellularLocation>
    <subcellularLocation>
        <location evidence="2">Membrane</location>
        <topology evidence="2">Single-pass membrane protein</topology>
    </subcellularLocation>
</comment>
<keyword evidence="5 14" id="KW-0812">Transmembrane</keyword>
<feature type="transmembrane region" description="Helical" evidence="14">
    <location>
        <begin position="840"/>
        <end position="860"/>
    </location>
</feature>
<evidence type="ECO:0000256" key="14">
    <source>
        <dbReference type="RuleBase" id="RU367089"/>
    </source>
</evidence>
<feature type="region of interest" description="Disordered" evidence="15">
    <location>
        <begin position="1756"/>
        <end position="1812"/>
    </location>
</feature>
<evidence type="ECO:0000256" key="4">
    <source>
        <dbReference type="ARBA" id="ARBA00022536"/>
    </source>
</evidence>
<dbReference type="InterPro" id="IPR007735">
    <property type="entry name" value="Pecanex_C"/>
</dbReference>
<gene>
    <name evidence="16" type="ORF">LSAA_13493</name>
</gene>
<protein>
    <recommendedName>
        <fullName evidence="14">Pecanex-like protein</fullName>
    </recommendedName>
</protein>
<feature type="region of interest" description="Disordered" evidence="15">
    <location>
        <begin position="939"/>
        <end position="969"/>
    </location>
</feature>
<feature type="region of interest" description="Disordered" evidence="15">
    <location>
        <begin position="528"/>
        <end position="585"/>
    </location>
</feature>
<dbReference type="InterPro" id="IPR015919">
    <property type="entry name" value="Cadherin-like_sf"/>
</dbReference>
<feature type="compositionally biased region" description="Polar residues" evidence="15">
    <location>
        <begin position="468"/>
        <end position="478"/>
    </location>
</feature>
<dbReference type="GO" id="GO:0007029">
    <property type="term" value="P:endoplasmic reticulum organization"/>
    <property type="evidence" value="ECO:0007669"/>
    <property type="project" value="TreeGrafter"/>
</dbReference>
<evidence type="ECO:0000313" key="16">
    <source>
        <dbReference type="EMBL" id="CAF2991769.1"/>
    </source>
</evidence>
<feature type="transmembrane region" description="Helical" evidence="14">
    <location>
        <begin position="724"/>
        <end position="741"/>
    </location>
</feature>
<evidence type="ECO:0000256" key="2">
    <source>
        <dbReference type="ARBA" id="ARBA00004167"/>
    </source>
</evidence>
<feature type="transmembrane region" description="Helical" evidence="14">
    <location>
        <begin position="1019"/>
        <end position="1039"/>
    </location>
</feature>
<dbReference type="GO" id="GO:0001736">
    <property type="term" value="P:establishment of planar polarity"/>
    <property type="evidence" value="ECO:0007669"/>
    <property type="project" value="UniProtKB-ARBA"/>
</dbReference>
<feature type="compositionally biased region" description="Basic and acidic residues" evidence="15">
    <location>
        <begin position="349"/>
        <end position="364"/>
    </location>
</feature>
<organism evidence="16 17">
    <name type="scientific">Lepeophtheirus salmonis</name>
    <name type="common">Salmon louse</name>
    <name type="synonym">Caligus salmonis</name>
    <dbReference type="NCBI Taxonomy" id="72036"/>
    <lineage>
        <taxon>Eukaryota</taxon>
        <taxon>Metazoa</taxon>
        <taxon>Ecdysozoa</taxon>
        <taxon>Arthropoda</taxon>
        <taxon>Crustacea</taxon>
        <taxon>Multicrustacea</taxon>
        <taxon>Hexanauplia</taxon>
        <taxon>Copepoda</taxon>
        <taxon>Siphonostomatoida</taxon>
        <taxon>Caligidae</taxon>
        <taxon>Lepeophtheirus</taxon>
    </lineage>
</organism>
<dbReference type="FunFam" id="2.60.40.60:FF:000015">
    <property type="entry name" value="FAT atypical cadherin 1"/>
    <property type="match status" value="1"/>
</dbReference>
<feature type="transmembrane region" description="Helical" evidence="14">
    <location>
        <begin position="36"/>
        <end position="53"/>
    </location>
</feature>
<dbReference type="FunFam" id="2.60.40.60:FF:000039">
    <property type="entry name" value="FAT atypical cadherin 3"/>
    <property type="match status" value="1"/>
</dbReference>
<dbReference type="GO" id="GO:0005886">
    <property type="term" value="C:plasma membrane"/>
    <property type="evidence" value="ECO:0007669"/>
    <property type="project" value="InterPro"/>
</dbReference>
<feature type="region of interest" description="Disordered" evidence="15">
    <location>
        <begin position="468"/>
        <end position="494"/>
    </location>
</feature>
<dbReference type="Pfam" id="PF00028">
    <property type="entry name" value="Cadherin"/>
    <property type="match status" value="7"/>
</dbReference>
<evidence type="ECO:0000256" key="1">
    <source>
        <dbReference type="ARBA" id="ARBA00004141"/>
    </source>
</evidence>
<reference evidence="16" key="1">
    <citation type="submission" date="2021-02" db="EMBL/GenBank/DDBJ databases">
        <authorList>
            <person name="Bekaert M."/>
        </authorList>
    </citation>
    <scope>NUCLEOTIDE SEQUENCE</scope>
    <source>
        <strain evidence="16">IoA-00</strain>
    </source>
</reference>
<feature type="transmembrane region" description="Helical" evidence="14">
    <location>
        <begin position="747"/>
        <end position="766"/>
    </location>
</feature>
<feature type="region of interest" description="Disordered" evidence="15">
    <location>
        <begin position="98"/>
        <end position="128"/>
    </location>
</feature>
<sequence length="3527" mass="394302">MGSQTLDILRQGVWASLSGGWFYDPSKPLLANTLQLYLWLLLLLLPFSTYLWAGPSYHGLGWSSYSALLLILFSSIKYLNGRLHSMFDSSSPVTQVMNQDAQPTQDPGIEMTDMGPPKDPNPASPSIVESWTWGERNNKAPQEEPNSTFDLKVDVHIPDINDEDDDDMKSSSLRRRRYSNLSNLARSLPSYDSGANVSSEKRASVLRTHSALETGAFVHNREQNGGIKRSQSTHDEESSRNEHHRDDDEDSDVISQSPLLSANSIQLKLSSSHNSRKRDFDESGSHSKSLVERSARIQSSEKSMSEDLNLSSTSHSIENTINEESDNPDQASKTKSAIDQGAIPKKRWHVEEKTDLTHDPDTGYEIDRKCFRKKAFRRKRTQPSSLSSSPNASQIFEELEKEMKLENRRKKLRYKLESEDDQSDSIRSQGSGHFAKDHEDTTEGAIHCFIDEDGNLCSYSFGSESGGTAQAVPQSSLLSKRRESGGDGTHCSNSQNQWKIMSMSSSSASLNSNMTVVLDNSNLTFPTSRTSTSISNSNNNSGTGGAASLDVATTTTASSSFRTRTSTSYLSNNRRSSGFSGSNTQLPLANSSISTVGFRSNRSPLPHFADVLIERALQAASRGLAPNTIADDILEDLNADLRAAAANPPGSSMSTQVIPTSASSGSVTTKLVINDVNDNPGDIFGPKVHKYYLFSFIGLKFKVFFDRLSLIGVFDRNITICENLISVIMAVLVGIFTALVLEQGLYVDIWIFLFCLVAAGCQYSLLKSVQPDSASPTHGFNRITVFGRPTYFIISCILILLLQAFIDVCTDGEDTCTIKQLELYGIIAPTHTQIVFIRNLILIWVLCFPIIFLLGLLPQIDTFVMYLLEQIDGHIFGGNAVSGLPSGFYCVFRSLLSVAILFGFAFVIISYHLSRSSSDPTVLLGLIKRQLLMNDIYAETSGGTPTKADPTPTNEDAEEEESDKSEVSSAATMAVDPLPKKLADTVTSRLLSDAIICTFIAIVILLLHVSGLFKTLQPNFSYVLWGFAIVVGVMSHYLLPQLRKQLPWLCFAHPGLKSYEYRHFEVSEPARVMCALTTDIEIIKKIMPSHWGALVLVVMGLKALRASNSDPSRQYLILLLTLLFFQYVPPGEDQALSFIHPSRPFIISHFFMGIIFSKLFEFYLKVQFVITYIAPWQITWGSAFHAFAQPFSVPHSAMLFLQAGISSILSTPLNPILGSAIFITSYVRPVKFWERNYNTKRVDHSNTRLSSYLERNPGLDDNNLNSIFYEHLTRSMQECLCGDLALGRWGIVNQGDCFVLASDYLNCLVHIIELGNGLVTFQVRGLEFRGTYCQQREVAAISEGVEEDLGCCCCEPGHWPHMLSVNAAFSQRWLAWEVSSIKYILEGYSISDNSAISILQVFDLRKVLISYYVKSIIYYTLRSPKLEEWLENETISEALASKSDKNFVDLDPLFNVNIDEDYDFRASGITRISFCYVYYEWIAYCAQLRDPPIVNHGKDSKLVSLCFALSLLGRRALGAASHNFLTSVEFFLYGLHALFKGDFRITSVNDEWIFCDMELLRKVVAPGVRMSVKLHQDHFMSPNEYDDPSVLYGAISDHEKSLVISHEGDPAWRTAVLSGAPSLLALRHVVDDGADEYKIIMLNKRYISFRVIKLNKECVRGLWSGQQQELIFLRNRNPERGSIQNAKQALRNIINSSCDQPIGYPIYVSPLTTSFLDTNKQVTALTGGPLSISGMKGSLMYLWNTLWSRCRDGCSSGSSGAQTIDCEAPYLPPGSTQEEENVGDRTSRGGSLPNPTRNSLVSNQSNKPSSGNLTSLAVLLSKDSAASDFSVTPNLSQKSGSKEHHRSGGSVSSATNSNNSMIKKSSNSQELVARIVDPLMVYDNINLGRRIDPMWPDDNWKSRGGTQQLERLATTRRNGRKCCTQMEPMSSGAIAKISRSDEDGDPLYFGVVGDALGFVRVENEGDRKGSLILAKELDAEIQDEYTIILTLTDGKLGEGNFITQSMLILVEDLNDNSPVFLPYSPTISIQEHSSTPIEITRIKATDRDSGIFGQVIYSLSEESGEGGVFQILTEPSGDGVIHLVQELDYEIKSPVNSATAAILVQVIDVADRPPEFVIAPSVTRISEDVLKLTEIIRVKAVDGDKGIDDPVTYSIVDGPNDLYAINPVSGIIYTKSLIDREETNDGTHILRIRATEPGGSFIDTEITIIIEDVNDEIPSFLSSSYEAEVSENAQKNTPTITNVTPETGVNEATFVIKVKDSRLLDYEKLQIMNFRVIAREKGYKSRQSSSDIILHIRDQNDNSPEFSQDPYSVNLLENIGPGEIVATVSARDNDSNSFGTQGIRYTGISGPLADKLYLNPLSGDITLLEFPSPFDREKSEFHYFSVEARDLGGNGNRNTAELIIQVKDVNDNAPVFDQSSYEAYIMENSPRFISPLIVKAKDIDTNKNGLVRYRIIRGENFTIDPEDGRINPSGRLDFESLHSRFGSSRPINLTVRAYDKGIDAKHSDVNVTIFVMDENDHRPIFKRSLYQVTVPEDIKGGTNIIQVKATDGDGTAPNNKLAYRISSGAKDKFVIDADSGVISISQGANLDPDLTYPYKTINYHLEVKAIDGGLGRDKLTGSTNVNITVKDINNKAPRFVYESPSNSISVLENVNIGHFLTQIKASDLDQNAEIIFSIDASKCSAHDEFGNYVDYDENVFEIDSKMVKDIFAIKEDDGSNGQKDIMYLNIQIEDVNDNIIEVNAKDLDANRSITYSFNSLQSKREARELLKYLHIDQKTGLIIVKELIDAEKIQWFNFSILATDNGYPSKSSIALVSVNILDVNDNSPYFEKPTLQNLTVREDAPIGTVIAKILAKDDDVSTEFGKITYFLDSNSAIGKFRIDPETGELSISEELNREENDNFNLIIQAYDNYQFGFTTGDSRHAFIQIYIRISDVNDEIPMFQEVPEQCTLITEFHELSEDILTVRAYDMDDHNTLNGKLNFDIKRGIMEIILLSLRYLIEDNHQILMRLVTIFVYRISTIMPQFFFILQEIFTIRIPENLTIGSEVIHVEASDTDIGSNGAVRYRLRNDPLGNYESFSINSTSGVIKLRRSLDRERQKIYEIRVEAFDLGVPTSLQSDLDLKIFVCNINDHEPQFLVNEFHANFTEGKPPGKERVLLIDTVDRDDDDDYGSSSSSKGVCYFIVGVLDREESQEHEIIIKATEECFNIPEEVDFFDSDDDTLLLVKIRVTDINDNPPKFDKKVFTGGIASDRDFGTTFMSILSAHDMDINSKLTYSISGEIVHSKGSEGMKNIQKPEFTIKSKKPDQRVRFVIRSRPAEIRQRIREFRDMLHKVSGAVVNIDALLVHKDPDGILDQTKTDVFLHLVNPRDNIVLDVEKVLKLIDYKTEELDPVFKDFNVLYTDSVEPKFLYRKSSFASEQNPRWGTIIYTYEDEEECNKQQRQENSLDANVLNEEFESSTLRMAQKTVSPHLTFRNFFRPWIRKNRNLSIAALFPSQMPPVEKLNNPLVNFGVTTYDDDHIPRTEL</sequence>
<dbReference type="GO" id="GO:0048513">
    <property type="term" value="P:animal organ development"/>
    <property type="evidence" value="ECO:0007669"/>
    <property type="project" value="UniProtKB-ARBA"/>
</dbReference>
<dbReference type="InterPro" id="IPR039797">
    <property type="entry name" value="Pecanex"/>
</dbReference>
<dbReference type="SMART" id="SM00112">
    <property type="entry name" value="CA"/>
    <property type="match status" value="12"/>
</dbReference>
<dbReference type="GO" id="GO:0007163">
    <property type="term" value="P:establishment or maintenance of cell polarity"/>
    <property type="evidence" value="ECO:0007669"/>
    <property type="project" value="UniProtKB-ARBA"/>
</dbReference>
<feature type="transmembrane region" description="Helical" evidence="14">
    <location>
        <begin position="990"/>
        <end position="1013"/>
    </location>
</feature>
<keyword evidence="13" id="KW-0325">Glycoprotein</keyword>
<evidence type="ECO:0000256" key="15">
    <source>
        <dbReference type="SAM" id="MobiDB-lite"/>
    </source>
</evidence>
<feature type="transmembrane region" description="Helical" evidence="14">
    <location>
        <begin position="886"/>
        <end position="909"/>
    </location>
</feature>
<proteinExistence type="inferred from homology"/>
<dbReference type="PANTHER" id="PTHR12372">
    <property type="entry name" value="PECANEX"/>
    <property type="match status" value="1"/>
</dbReference>
<dbReference type="Pfam" id="PF05041">
    <property type="entry name" value="Pecanex_C"/>
    <property type="match status" value="1"/>
</dbReference>
<keyword evidence="10 14" id="KW-1133">Transmembrane helix</keyword>
<dbReference type="OrthoDB" id="6252479at2759"/>
<feature type="compositionally biased region" description="Polar residues" evidence="15">
    <location>
        <begin position="1793"/>
        <end position="1812"/>
    </location>
</feature>
<evidence type="ECO:0000256" key="8">
    <source>
        <dbReference type="ARBA" id="ARBA00022837"/>
    </source>
</evidence>
<evidence type="ECO:0000256" key="10">
    <source>
        <dbReference type="ARBA" id="ARBA00022989"/>
    </source>
</evidence>
<feature type="region of interest" description="Disordered" evidence="15">
    <location>
        <begin position="214"/>
        <end position="254"/>
    </location>
</feature>
<evidence type="ECO:0000256" key="12">
    <source>
        <dbReference type="ARBA" id="ARBA00023157"/>
    </source>
</evidence>